<feature type="compositionally biased region" description="Basic and acidic residues" evidence="1">
    <location>
        <begin position="72"/>
        <end position="88"/>
    </location>
</feature>
<reference evidence="2 3" key="1">
    <citation type="journal article" date="2013" name="Curr. Biol.">
        <title>The Genome of the Foraminiferan Reticulomyxa filosa.</title>
        <authorList>
            <person name="Glockner G."/>
            <person name="Hulsmann N."/>
            <person name="Schleicher M."/>
            <person name="Noegel A.A."/>
            <person name="Eichinger L."/>
            <person name="Gallinger C."/>
            <person name="Pawlowski J."/>
            <person name="Sierra R."/>
            <person name="Euteneuer U."/>
            <person name="Pillet L."/>
            <person name="Moustafa A."/>
            <person name="Platzer M."/>
            <person name="Groth M."/>
            <person name="Szafranski K."/>
            <person name="Schliwa M."/>
        </authorList>
    </citation>
    <scope>NUCLEOTIDE SEQUENCE [LARGE SCALE GENOMIC DNA]</scope>
</reference>
<feature type="compositionally biased region" description="Basic residues" evidence="1">
    <location>
        <begin position="62"/>
        <end position="71"/>
    </location>
</feature>
<keyword evidence="3" id="KW-1185">Reference proteome</keyword>
<gene>
    <name evidence="2" type="ORF">RFI_16144</name>
</gene>
<dbReference type="AlphaFoldDB" id="X6N451"/>
<evidence type="ECO:0000256" key="1">
    <source>
        <dbReference type="SAM" id="MobiDB-lite"/>
    </source>
</evidence>
<evidence type="ECO:0000313" key="3">
    <source>
        <dbReference type="Proteomes" id="UP000023152"/>
    </source>
</evidence>
<feature type="region of interest" description="Disordered" evidence="1">
    <location>
        <begin position="1"/>
        <end position="26"/>
    </location>
</feature>
<accession>X6N451</accession>
<protein>
    <submittedName>
        <fullName evidence="2">Uncharacterized protein</fullName>
    </submittedName>
</protein>
<comment type="caution">
    <text evidence="2">The sequence shown here is derived from an EMBL/GenBank/DDBJ whole genome shotgun (WGS) entry which is preliminary data.</text>
</comment>
<feature type="region of interest" description="Disordered" evidence="1">
    <location>
        <begin position="52"/>
        <end position="91"/>
    </location>
</feature>
<organism evidence="2 3">
    <name type="scientific">Reticulomyxa filosa</name>
    <dbReference type="NCBI Taxonomy" id="46433"/>
    <lineage>
        <taxon>Eukaryota</taxon>
        <taxon>Sar</taxon>
        <taxon>Rhizaria</taxon>
        <taxon>Retaria</taxon>
        <taxon>Foraminifera</taxon>
        <taxon>Monothalamids</taxon>
        <taxon>Reticulomyxidae</taxon>
        <taxon>Reticulomyxa</taxon>
    </lineage>
</organism>
<evidence type="ECO:0000313" key="2">
    <source>
        <dbReference type="EMBL" id="ETO21060.1"/>
    </source>
</evidence>
<sequence>MSWIDDNANPAPKDTPAQENEKKDDEQLLRLTIQQALQVQYVLEQTRGIDTFLTPFPEEPKKKKKKDKKARRSEADGEDLQPHEETEHTLSSLVSQALSVELYCKSFFLK</sequence>
<dbReference type="EMBL" id="ASPP01011975">
    <property type="protein sequence ID" value="ETO21060.1"/>
    <property type="molecule type" value="Genomic_DNA"/>
</dbReference>
<feature type="non-terminal residue" evidence="2">
    <location>
        <position position="110"/>
    </location>
</feature>
<proteinExistence type="predicted"/>
<dbReference type="Proteomes" id="UP000023152">
    <property type="component" value="Unassembled WGS sequence"/>
</dbReference>
<name>X6N451_RETFI</name>